<dbReference type="PRINTS" id="PR01415">
    <property type="entry name" value="ANKYRIN"/>
</dbReference>
<dbReference type="Gene3D" id="1.25.40.20">
    <property type="entry name" value="Ankyrin repeat-containing domain"/>
    <property type="match status" value="1"/>
</dbReference>
<dbReference type="PROSITE" id="PS50297">
    <property type="entry name" value="ANK_REP_REGION"/>
    <property type="match status" value="4"/>
</dbReference>
<evidence type="ECO:0000313" key="5">
    <source>
        <dbReference type="Proteomes" id="UP001210925"/>
    </source>
</evidence>
<feature type="repeat" description="ANK" evidence="3">
    <location>
        <begin position="76"/>
        <end position="108"/>
    </location>
</feature>
<evidence type="ECO:0000256" key="3">
    <source>
        <dbReference type="PROSITE-ProRule" id="PRU00023"/>
    </source>
</evidence>
<dbReference type="SUPFAM" id="SSF48403">
    <property type="entry name" value="Ankyrin repeat"/>
    <property type="match status" value="1"/>
</dbReference>
<dbReference type="EMBL" id="JADGKB010000014">
    <property type="protein sequence ID" value="KAJ3260021.1"/>
    <property type="molecule type" value="Genomic_DNA"/>
</dbReference>
<feature type="repeat" description="ANK" evidence="3">
    <location>
        <begin position="109"/>
        <end position="141"/>
    </location>
</feature>
<comment type="caution">
    <text evidence="4">The sequence shown here is derived from an EMBL/GenBank/DDBJ whole genome shotgun (WGS) entry which is preliminary data.</text>
</comment>
<sequence>MNIVNKATPTGDTLLHFACSRGHLACCKLLVERGAKLDAVSKTGFSPLALAITTQNNIAIIEYLIEKGSDVNYQCMGLSPLAIAVLSKKPALVDLLLKKGGDIDATNVDGYSILHFAIIRENYDLALHLISRGANIDTCNKYGTWAMDDVLTEKIDLIDKAVAKQKLKKKQCQNLVLARQTVRMLGLPTELQILVLEKMCSELDRNEMEAVTKSIGKPLKFSKKFTSAEFLRSLAWE</sequence>
<gene>
    <name evidence="4" type="ORF">HK103_001531</name>
</gene>
<keyword evidence="1" id="KW-0677">Repeat</keyword>
<proteinExistence type="predicted"/>
<feature type="repeat" description="ANK" evidence="3">
    <location>
        <begin position="43"/>
        <end position="76"/>
    </location>
</feature>
<name>A0AAD5UJM0_9FUNG</name>
<dbReference type="AlphaFoldDB" id="A0AAD5UJM0"/>
<evidence type="ECO:0000256" key="2">
    <source>
        <dbReference type="ARBA" id="ARBA00023043"/>
    </source>
</evidence>
<dbReference type="InterPro" id="IPR036770">
    <property type="entry name" value="Ankyrin_rpt-contain_sf"/>
</dbReference>
<dbReference type="Pfam" id="PF12796">
    <property type="entry name" value="Ank_2"/>
    <property type="match status" value="2"/>
</dbReference>
<keyword evidence="5" id="KW-1185">Reference proteome</keyword>
<protein>
    <submittedName>
        <fullName evidence="4">Uncharacterized protein</fullName>
    </submittedName>
</protein>
<dbReference type="PANTHER" id="PTHR24198">
    <property type="entry name" value="ANKYRIN REPEAT AND PROTEIN KINASE DOMAIN-CONTAINING PROTEIN"/>
    <property type="match status" value="1"/>
</dbReference>
<dbReference type="SMART" id="SM00248">
    <property type="entry name" value="ANK"/>
    <property type="match status" value="4"/>
</dbReference>
<dbReference type="PROSITE" id="PS50088">
    <property type="entry name" value="ANK_REPEAT"/>
    <property type="match status" value="4"/>
</dbReference>
<feature type="repeat" description="ANK" evidence="3">
    <location>
        <begin position="10"/>
        <end position="42"/>
    </location>
</feature>
<keyword evidence="2 3" id="KW-0040">ANK repeat</keyword>
<organism evidence="4 5">
    <name type="scientific">Boothiomyces macroporosus</name>
    <dbReference type="NCBI Taxonomy" id="261099"/>
    <lineage>
        <taxon>Eukaryota</taxon>
        <taxon>Fungi</taxon>
        <taxon>Fungi incertae sedis</taxon>
        <taxon>Chytridiomycota</taxon>
        <taxon>Chytridiomycota incertae sedis</taxon>
        <taxon>Chytridiomycetes</taxon>
        <taxon>Rhizophydiales</taxon>
        <taxon>Terramycetaceae</taxon>
        <taxon>Boothiomyces</taxon>
    </lineage>
</organism>
<evidence type="ECO:0000256" key="1">
    <source>
        <dbReference type="ARBA" id="ARBA00022737"/>
    </source>
</evidence>
<dbReference type="InterPro" id="IPR002110">
    <property type="entry name" value="Ankyrin_rpt"/>
</dbReference>
<dbReference type="Proteomes" id="UP001210925">
    <property type="component" value="Unassembled WGS sequence"/>
</dbReference>
<dbReference type="PANTHER" id="PTHR24198:SF194">
    <property type="entry name" value="INVERSIN-A"/>
    <property type="match status" value="1"/>
</dbReference>
<reference evidence="4" key="1">
    <citation type="submission" date="2020-05" db="EMBL/GenBank/DDBJ databases">
        <title>Phylogenomic resolution of chytrid fungi.</title>
        <authorList>
            <person name="Stajich J.E."/>
            <person name="Amses K."/>
            <person name="Simmons R."/>
            <person name="Seto K."/>
            <person name="Myers J."/>
            <person name="Bonds A."/>
            <person name="Quandt C.A."/>
            <person name="Barry K."/>
            <person name="Liu P."/>
            <person name="Grigoriev I."/>
            <person name="Longcore J.E."/>
            <person name="James T.Y."/>
        </authorList>
    </citation>
    <scope>NUCLEOTIDE SEQUENCE</scope>
    <source>
        <strain evidence="4">PLAUS21</strain>
    </source>
</reference>
<accession>A0AAD5UJM0</accession>
<evidence type="ECO:0000313" key="4">
    <source>
        <dbReference type="EMBL" id="KAJ3260021.1"/>
    </source>
</evidence>